<keyword evidence="3" id="KW-0238">DNA-binding</keyword>
<dbReference type="PRINTS" id="PR00039">
    <property type="entry name" value="HTHLYSR"/>
</dbReference>
<dbReference type="Pfam" id="PF00126">
    <property type="entry name" value="HTH_1"/>
    <property type="match status" value="2"/>
</dbReference>
<dbReference type="InterPro" id="IPR000847">
    <property type="entry name" value="LysR_HTH_N"/>
</dbReference>
<protein>
    <submittedName>
        <fullName evidence="6">LysR family transcriptional regulator</fullName>
    </submittedName>
</protein>
<reference evidence="6 7" key="1">
    <citation type="submission" date="2018-04" db="EMBL/GenBank/DDBJ databases">
        <title>Genomic Encyclopedia of Type Strains, Phase IV (KMG-IV): sequencing the most valuable type-strain genomes for metagenomic binning, comparative biology and taxonomic classification.</title>
        <authorList>
            <person name="Goeker M."/>
        </authorList>
    </citation>
    <scope>NUCLEOTIDE SEQUENCE [LARGE SCALE GENOMIC DNA]</scope>
    <source>
        <strain evidence="6 7">DSM 10065</strain>
    </source>
</reference>
<evidence type="ECO:0000259" key="5">
    <source>
        <dbReference type="PROSITE" id="PS50931"/>
    </source>
</evidence>
<dbReference type="InterPro" id="IPR036388">
    <property type="entry name" value="WH-like_DNA-bd_sf"/>
</dbReference>
<evidence type="ECO:0000256" key="2">
    <source>
        <dbReference type="ARBA" id="ARBA00023015"/>
    </source>
</evidence>
<dbReference type="SUPFAM" id="SSF53850">
    <property type="entry name" value="Periplasmic binding protein-like II"/>
    <property type="match status" value="1"/>
</dbReference>
<dbReference type="PANTHER" id="PTHR30419">
    <property type="entry name" value="HTH-TYPE TRANSCRIPTIONAL REGULATOR YBHD"/>
    <property type="match status" value="1"/>
</dbReference>
<dbReference type="InterPro" id="IPR036390">
    <property type="entry name" value="WH_DNA-bd_sf"/>
</dbReference>
<dbReference type="PANTHER" id="PTHR30419:SF14">
    <property type="entry name" value="LYSR FAMILY TRANSCRIPTIONAL REGULATOR"/>
    <property type="match status" value="1"/>
</dbReference>
<name>A0A2U1CPD2_9BURK</name>
<keyword evidence="7" id="KW-1185">Reference proteome</keyword>
<feature type="domain" description="HTH lysR-type" evidence="5">
    <location>
        <begin position="1"/>
        <end position="60"/>
    </location>
</feature>
<gene>
    <name evidence="6" type="ORF">C7440_0054</name>
</gene>
<dbReference type="Gene3D" id="3.40.190.10">
    <property type="entry name" value="Periplasmic binding protein-like II"/>
    <property type="match status" value="2"/>
</dbReference>
<evidence type="ECO:0000256" key="4">
    <source>
        <dbReference type="ARBA" id="ARBA00023163"/>
    </source>
</evidence>
<dbReference type="GO" id="GO:0005829">
    <property type="term" value="C:cytosol"/>
    <property type="evidence" value="ECO:0007669"/>
    <property type="project" value="TreeGrafter"/>
</dbReference>
<dbReference type="Pfam" id="PF03466">
    <property type="entry name" value="LysR_substrate"/>
    <property type="match status" value="1"/>
</dbReference>
<sequence>MTPHTKHLKAFHAVARLGSMNKAAVELLRAHSAVAHSIQQLEQGLSQVLFERAARGMLLTEAGRILNRRVEFALQEMEAARAELDDIYLAQGLQPRNAPIFALAVNERRLAALVALAEQKHMGAVAQQLDISQPAVSMAVRDLEDSIGLALFDRSGTLWQPTAAGETLINHLKRAMSQLRLANAELAAMNGQVSGQVIVGALPFGRPYILPAAISRLHRKHPGLQFTTLEAPLKTLSYALWCGDIDFILGALSPTELYPDLIQENLFNDRMGVIARAGHPLGERPGLSLADTLSADWVLPRAGTPPRQLLGAAFAALNLPVPAATVESSDLSVIRGLLLESDMVTAASSHLFHHEISTGALQRLPIEMAELRRSVGILRRTPEHSSPGAQLLIEEIRLMRGMPTGSTLSAAPDS</sequence>
<dbReference type="RefSeq" id="WP_243410790.1">
    <property type="nucleotide sequence ID" value="NZ_JACCEX010000001.1"/>
</dbReference>
<dbReference type="Gene3D" id="1.10.10.10">
    <property type="entry name" value="Winged helix-like DNA-binding domain superfamily/Winged helix DNA-binding domain"/>
    <property type="match status" value="2"/>
</dbReference>
<dbReference type="InterPro" id="IPR005119">
    <property type="entry name" value="LysR_subst-bd"/>
</dbReference>
<dbReference type="Proteomes" id="UP000246145">
    <property type="component" value="Unassembled WGS sequence"/>
</dbReference>
<evidence type="ECO:0000313" key="6">
    <source>
        <dbReference type="EMBL" id="PVY67671.1"/>
    </source>
</evidence>
<evidence type="ECO:0000256" key="3">
    <source>
        <dbReference type="ARBA" id="ARBA00023125"/>
    </source>
</evidence>
<comment type="similarity">
    <text evidence="1">Belongs to the LysR transcriptional regulatory family.</text>
</comment>
<dbReference type="PROSITE" id="PS50931">
    <property type="entry name" value="HTH_LYSR"/>
    <property type="match status" value="2"/>
</dbReference>
<keyword evidence="4" id="KW-0804">Transcription</keyword>
<comment type="caution">
    <text evidence="6">The sequence shown here is derived from an EMBL/GenBank/DDBJ whole genome shotgun (WGS) entry which is preliminary data.</text>
</comment>
<evidence type="ECO:0000313" key="7">
    <source>
        <dbReference type="Proteomes" id="UP000246145"/>
    </source>
</evidence>
<dbReference type="SUPFAM" id="SSF46785">
    <property type="entry name" value="Winged helix' DNA-binding domain"/>
    <property type="match status" value="2"/>
</dbReference>
<dbReference type="GO" id="GO:0003677">
    <property type="term" value="F:DNA binding"/>
    <property type="evidence" value="ECO:0007669"/>
    <property type="project" value="UniProtKB-KW"/>
</dbReference>
<dbReference type="AlphaFoldDB" id="A0A2U1CPD2"/>
<keyword evidence="2" id="KW-0805">Transcription regulation</keyword>
<dbReference type="STRING" id="1231391.GCA_000308195_01686"/>
<dbReference type="GO" id="GO:0003700">
    <property type="term" value="F:DNA-binding transcription factor activity"/>
    <property type="evidence" value="ECO:0007669"/>
    <property type="project" value="InterPro"/>
</dbReference>
<dbReference type="InterPro" id="IPR050950">
    <property type="entry name" value="HTH-type_LysR_regulators"/>
</dbReference>
<proteinExistence type="inferred from homology"/>
<dbReference type="EMBL" id="QEKO01000001">
    <property type="protein sequence ID" value="PVY67671.1"/>
    <property type="molecule type" value="Genomic_DNA"/>
</dbReference>
<feature type="domain" description="HTH lysR-type" evidence="5">
    <location>
        <begin position="105"/>
        <end position="162"/>
    </location>
</feature>
<organism evidence="6 7">
    <name type="scientific">Pusillimonas noertemannii</name>
    <dbReference type="NCBI Taxonomy" id="305977"/>
    <lineage>
        <taxon>Bacteria</taxon>
        <taxon>Pseudomonadati</taxon>
        <taxon>Pseudomonadota</taxon>
        <taxon>Betaproteobacteria</taxon>
        <taxon>Burkholderiales</taxon>
        <taxon>Alcaligenaceae</taxon>
        <taxon>Pusillimonas</taxon>
    </lineage>
</organism>
<evidence type="ECO:0000256" key="1">
    <source>
        <dbReference type="ARBA" id="ARBA00009437"/>
    </source>
</evidence>
<accession>A0A2U1CPD2</accession>